<keyword evidence="4" id="KW-1185">Reference proteome</keyword>
<comment type="caution">
    <text evidence="3">The sequence shown here is derived from an EMBL/GenBank/DDBJ whole genome shotgun (WGS) entry which is preliminary data.</text>
</comment>
<feature type="non-terminal residue" evidence="3">
    <location>
        <position position="1"/>
    </location>
</feature>
<keyword evidence="1" id="KW-0472">Membrane</keyword>
<feature type="non-terminal residue" evidence="3">
    <location>
        <position position="114"/>
    </location>
</feature>
<protein>
    <recommendedName>
        <fullName evidence="2">7TM GPCR serpentine receptor class x (Srx) domain-containing protein</fullName>
    </recommendedName>
</protein>
<dbReference type="Pfam" id="PF10328">
    <property type="entry name" value="7TM_GPCR_Srx"/>
    <property type="match status" value="1"/>
</dbReference>
<feature type="domain" description="7TM GPCR serpentine receptor class x (Srx)" evidence="2">
    <location>
        <begin position="7"/>
        <end position="114"/>
    </location>
</feature>
<dbReference type="PANTHER" id="PTHR23017:SF3">
    <property type="entry name" value="G-PROTEIN COUPLED RECEPTORS FAMILY 1 PROFILE DOMAIN-CONTAINING PROTEIN"/>
    <property type="match status" value="1"/>
</dbReference>
<organism evidence="3 4">
    <name type="scientific">Pristionchus entomophagus</name>
    <dbReference type="NCBI Taxonomy" id="358040"/>
    <lineage>
        <taxon>Eukaryota</taxon>
        <taxon>Metazoa</taxon>
        <taxon>Ecdysozoa</taxon>
        <taxon>Nematoda</taxon>
        <taxon>Chromadorea</taxon>
        <taxon>Rhabditida</taxon>
        <taxon>Rhabditina</taxon>
        <taxon>Diplogasteromorpha</taxon>
        <taxon>Diplogasteroidea</taxon>
        <taxon>Neodiplogasteridae</taxon>
        <taxon>Pristionchus</taxon>
    </lineage>
</organism>
<dbReference type="AlphaFoldDB" id="A0AAV5TKY0"/>
<reference evidence="3" key="1">
    <citation type="submission" date="2023-10" db="EMBL/GenBank/DDBJ databases">
        <title>Genome assembly of Pristionchus species.</title>
        <authorList>
            <person name="Yoshida K."/>
            <person name="Sommer R.J."/>
        </authorList>
    </citation>
    <scope>NUCLEOTIDE SEQUENCE</scope>
    <source>
        <strain evidence="3">RS0144</strain>
    </source>
</reference>
<gene>
    <name evidence="3" type="ORF">PENTCL1PPCAC_17072</name>
</gene>
<accession>A0AAV5TKY0</accession>
<keyword evidence="1" id="KW-1133">Transmembrane helix</keyword>
<sequence>FSADDLYFSYYKDIAVWGYGATACNDFYSFYIDFVLSVSIMCCILLLDAISVLTLRKALDLSKSSDTLKRQRKVEIGFFVQSLCQMVPYILAYVSFDILSRFANTDWMLFGTTT</sequence>
<name>A0AAV5TKY0_9BILA</name>
<dbReference type="PANTHER" id="PTHR23017">
    <property type="entry name" value="SERPENTINE RECEPTOR, CLASS X"/>
    <property type="match status" value="1"/>
</dbReference>
<feature type="transmembrane region" description="Helical" evidence="1">
    <location>
        <begin position="76"/>
        <end position="96"/>
    </location>
</feature>
<evidence type="ECO:0000256" key="1">
    <source>
        <dbReference type="SAM" id="Phobius"/>
    </source>
</evidence>
<dbReference type="Proteomes" id="UP001432027">
    <property type="component" value="Unassembled WGS sequence"/>
</dbReference>
<evidence type="ECO:0000259" key="2">
    <source>
        <dbReference type="Pfam" id="PF10328"/>
    </source>
</evidence>
<evidence type="ECO:0000313" key="3">
    <source>
        <dbReference type="EMBL" id="GMS94897.1"/>
    </source>
</evidence>
<dbReference type="EMBL" id="BTSX01000004">
    <property type="protein sequence ID" value="GMS94897.1"/>
    <property type="molecule type" value="Genomic_DNA"/>
</dbReference>
<keyword evidence="1" id="KW-0812">Transmembrane</keyword>
<feature type="transmembrane region" description="Helical" evidence="1">
    <location>
        <begin position="34"/>
        <end position="55"/>
    </location>
</feature>
<dbReference type="InterPro" id="IPR019430">
    <property type="entry name" value="7TM_GPCR_serpentine_rcpt_Srx"/>
</dbReference>
<proteinExistence type="predicted"/>
<evidence type="ECO:0000313" key="4">
    <source>
        <dbReference type="Proteomes" id="UP001432027"/>
    </source>
</evidence>